<protein>
    <submittedName>
        <fullName evidence="5">Uncharacterized protein</fullName>
    </submittedName>
</protein>
<dbReference type="PANTHER" id="PTHR24322">
    <property type="entry name" value="PKSB"/>
    <property type="match status" value="1"/>
</dbReference>
<dbReference type="AlphaFoldDB" id="A0A9W4KH12"/>
<dbReference type="InterPro" id="IPR002347">
    <property type="entry name" value="SDR_fam"/>
</dbReference>
<gene>
    <name evidence="5" type="ORF">PEGY_LOCUS5056</name>
</gene>
<keyword evidence="6" id="KW-1185">Reference proteome</keyword>
<reference evidence="5" key="1">
    <citation type="submission" date="2021-07" db="EMBL/GenBank/DDBJ databases">
        <authorList>
            <person name="Branca A.L. A."/>
        </authorList>
    </citation>
    <scope>NUCLEOTIDE SEQUENCE</scope>
</reference>
<organism evidence="5 6">
    <name type="scientific">Penicillium egyptiacum</name>
    <dbReference type="NCBI Taxonomy" id="1303716"/>
    <lineage>
        <taxon>Eukaryota</taxon>
        <taxon>Fungi</taxon>
        <taxon>Dikarya</taxon>
        <taxon>Ascomycota</taxon>
        <taxon>Pezizomycotina</taxon>
        <taxon>Eurotiomycetes</taxon>
        <taxon>Eurotiomycetidae</taxon>
        <taxon>Eurotiales</taxon>
        <taxon>Aspergillaceae</taxon>
        <taxon>Penicillium</taxon>
    </lineage>
</organism>
<feature type="transmembrane region" description="Helical" evidence="4">
    <location>
        <begin position="177"/>
        <end position="202"/>
    </location>
</feature>
<keyword evidence="2" id="KW-0560">Oxidoreductase</keyword>
<dbReference type="Proteomes" id="UP001154252">
    <property type="component" value="Unassembled WGS sequence"/>
</dbReference>
<evidence type="ECO:0000256" key="3">
    <source>
        <dbReference type="SAM" id="MobiDB-lite"/>
    </source>
</evidence>
<name>A0A9W4KH12_9EURO</name>
<evidence type="ECO:0000256" key="1">
    <source>
        <dbReference type="ARBA" id="ARBA00006484"/>
    </source>
</evidence>
<comment type="caution">
    <text evidence="5">The sequence shown here is derived from an EMBL/GenBank/DDBJ whole genome shotgun (WGS) entry which is preliminary data.</text>
</comment>
<evidence type="ECO:0000313" key="6">
    <source>
        <dbReference type="Proteomes" id="UP001154252"/>
    </source>
</evidence>
<feature type="region of interest" description="Disordered" evidence="3">
    <location>
        <begin position="1"/>
        <end position="25"/>
    </location>
</feature>
<proteinExistence type="inferred from homology"/>
<feature type="compositionally biased region" description="Polar residues" evidence="3">
    <location>
        <begin position="1"/>
        <end position="10"/>
    </location>
</feature>
<evidence type="ECO:0000256" key="2">
    <source>
        <dbReference type="ARBA" id="ARBA00023002"/>
    </source>
</evidence>
<keyword evidence="4" id="KW-1133">Transmembrane helix</keyword>
<keyword evidence="4" id="KW-0812">Transmembrane</keyword>
<dbReference type="GO" id="GO:0016616">
    <property type="term" value="F:oxidoreductase activity, acting on the CH-OH group of donors, NAD or NADP as acceptor"/>
    <property type="evidence" value="ECO:0007669"/>
    <property type="project" value="TreeGrafter"/>
</dbReference>
<accession>A0A9W4KH12</accession>
<dbReference type="OrthoDB" id="5840532at2759"/>
<feature type="transmembrane region" description="Helical" evidence="4">
    <location>
        <begin position="105"/>
        <end position="123"/>
    </location>
</feature>
<sequence>MISSSPQFLRTTAKPRQPAPGPTNPHTNFLTIDTLISIFSKSLLNPFIAWIFVLCLRAQVTPSTDPAWILTVSYATALTVLFIARIINQRAGHGVPRTVDSEHEVVLITGGASGLGLLIAQMYSMRGASVAVLDIKVVPENSRDEVFGEGVLYITCDVAERGALEVAKGRILQEVGFALFSFGFVVLPSIPYCLIITTVLVIETLGTPTIVINCAAARINGLSLLDLPADAFEKTIRTNLLAAFHLYQVFLPGIIAAESGGTLVTVSSVLGQLSAAGLSDYAASKAGLSALHRTIEAEIRGNPLIKTLLVEVGQMSTPLFDWVRAPNNFFAPVLEPVEVAREMVAAIDSGRGGVIRLPIYAKLVNWYAVLPATVQRLARYLSGIDAAVTQSRQGSGKTD</sequence>
<dbReference type="PANTHER" id="PTHR24322:SF736">
    <property type="entry name" value="RETINOL DEHYDROGENASE 10"/>
    <property type="match status" value="1"/>
</dbReference>
<keyword evidence="4" id="KW-0472">Membrane</keyword>
<dbReference type="PRINTS" id="PR00081">
    <property type="entry name" value="GDHRDH"/>
</dbReference>
<dbReference type="SUPFAM" id="SSF51735">
    <property type="entry name" value="NAD(P)-binding Rossmann-fold domains"/>
    <property type="match status" value="1"/>
</dbReference>
<evidence type="ECO:0000313" key="5">
    <source>
        <dbReference type="EMBL" id="CAG8898287.1"/>
    </source>
</evidence>
<dbReference type="Gene3D" id="3.40.50.720">
    <property type="entry name" value="NAD(P)-binding Rossmann-like Domain"/>
    <property type="match status" value="1"/>
</dbReference>
<evidence type="ECO:0000256" key="4">
    <source>
        <dbReference type="SAM" id="Phobius"/>
    </source>
</evidence>
<comment type="similarity">
    <text evidence="1">Belongs to the short-chain dehydrogenases/reductases (SDR) family.</text>
</comment>
<dbReference type="InterPro" id="IPR036291">
    <property type="entry name" value="NAD(P)-bd_dom_sf"/>
</dbReference>
<feature type="transmembrane region" description="Helical" evidence="4">
    <location>
        <begin position="43"/>
        <end position="60"/>
    </location>
</feature>
<feature type="transmembrane region" description="Helical" evidence="4">
    <location>
        <begin position="66"/>
        <end position="84"/>
    </location>
</feature>
<dbReference type="EMBL" id="CAJVRC010000863">
    <property type="protein sequence ID" value="CAG8898287.1"/>
    <property type="molecule type" value="Genomic_DNA"/>
</dbReference>
<dbReference type="Pfam" id="PF00106">
    <property type="entry name" value="adh_short"/>
    <property type="match status" value="2"/>
</dbReference>